<feature type="domain" description="DUF1232" evidence="6">
    <location>
        <begin position="60"/>
        <end position="95"/>
    </location>
</feature>
<comment type="caution">
    <text evidence="7">The sequence shown here is derived from an EMBL/GenBank/DDBJ whole genome shotgun (WGS) entry which is preliminary data.</text>
</comment>
<accession>A0A2A9HJT4</accession>
<evidence type="ECO:0000313" key="7">
    <source>
        <dbReference type="EMBL" id="PFG75422.1"/>
    </source>
</evidence>
<evidence type="ECO:0000256" key="5">
    <source>
        <dbReference type="SAM" id="Phobius"/>
    </source>
</evidence>
<evidence type="ECO:0000313" key="8">
    <source>
        <dbReference type="Proteomes" id="UP000223071"/>
    </source>
</evidence>
<reference evidence="7 8" key="1">
    <citation type="submission" date="2017-09" db="EMBL/GenBank/DDBJ databases">
        <title>Sequencing the genomes of two abundant thermophiles in Great Basin hot springs: Thermocrinis jamiesonii and novel Chloroflexi Thermoflexus hugenholtzii.</title>
        <authorList>
            <person name="Hedlund B."/>
        </authorList>
    </citation>
    <scope>NUCLEOTIDE SEQUENCE [LARGE SCALE GENOMIC DNA]</scope>
    <source>
        <strain evidence="7 8">G233</strain>
    </source>
</reference>
<comment type="subcellular location">
    <subcellularLocation>
        <location evidence="1">Endomembrane system</location>
        <topology evidence="1">Multi-pass membrane protein</topology>
    </subcellularLocation>
</comment>
<keyword evidence="8" id="KW-1185">Reference proteome</keyword>
<dbReference type="RefSeq" id="WP_278286919.1">
    <property type="nucleotide sequence ID" value="NZ_PDJQ01000001.1"/>
</dbReference>
<feature type="transmembrane region" description="Helical" evidence="5">
    <location>
        <begin position="6"/>
        <end position="25"/>
    </location>
</feature>
<organism evidence="7 8">
    <name type="scientific">Tepidiforma thermophila (strain KCTC 52669 / CGMCC 1.13589 / G233)</name>
    <dbReference type="NCBI Taxonomy" id="2761530"/>
    <lineage>
        <taxon>Bacteria</taxon>
        <taxon>Bacillati</taxon>
        <taxon>Chloroflexota</taxon>
        <taxon>Tepidiformia</taxon>
        <taxon>Tepidiformales</taxon>
        <taxon>Tepidiformaceae</taxon>
        <taxon>Tepidiforma</taxon>
    </lineage>
</organism>
<evidence type="ECO:0000256" key="3">
    <source>
        <dbReference type="ARBA" id="ARBA00022989"/>
    </source>
</evidence>
<gene>
    <name evidence="7" type="ORF">A9A59_2691</name>
</gene>
<name>A0A2A9HJT4_TEPT2</name>
<evidence type="ECO:0000256" key="1">
    <source>
        <dbReference type="ARBA" id="ARBA00004127"/>
    </source>
</evidence>
<dbReference type="Pfam" id="PF06803">
    <property type="entry name" value="DUF1232"/>
    <property type="match status" value="1"/>
</dbReference>
<protein>
    <submittedName>
        <fullName evidence="7">Uncharacterized membrane protein YkvA (DUF1232 family)</fullName>
    </submittedName>
</protein>
<keyword evidence="2 5" id="KW-0812">Transmembrane</keyword>
<feature type="transmembrane region" description="Helical" evidence="5">
    <location>
        <begin position="55"/>
        <end position="72"/>
    </location>
</feature>
<evidence type="ECO:0000259" key="6">
    <source>
        <dbReference type="Pfam" id="PF06803"/>
    </source>
</evidence>
<dbReference type="Proteomes" id="UP000223071">
    <property type="component" value="Unassembled WGS sequence"/>
</dbReference>
<dbReference type="GO" id="GO:0012505">
    <property type="term" value="C:endomembrane system"/>
    <property type="evidence" value="ECO:0007669"/>
    <property type="project" value="UniProtKB-SubCell"/>
</dbReference>
<dbReference type="InterPro" id="IPR010652">
    <property type="entry name" value="DUF1232"/>
</dbReference>
<keyword evidence="4 5" id="KW-0472">Membrane</keyword>
<keyword evidence="3 5" id="KW-1133">Transmembrane helix</keyword>
<dbReference type="AlphaFoldDB" id="A0A2A9HJT4"/>
<feature type="transmembrane region" description="Helical" evidence="5">
    <location>
        <begin position="92"/>
        <end position="113"/>
    </location>
</feature>
<proteinExistence type="predicted"/>
<evidence type="ECO:0000256" key="2">
    <source>
        <dbReference type="ARBA" id="ARBA00022692"/>
    </source>
</evidence>
<evidence type="ECO:0000256" key="4">
    <source>
        <dbReference type="ARBA" id="ARBA00023136"/>
    </source>
</evidence>
<sequence>MQWLAAAAAVMLLLAAMFAAGYAGLRRSAAGRRFLALRRGAKVRFLRALLRRGRLGWAGKLAVLGLLGYLLLPFDLVPDFIPVLGQADDVAVVVLFAWLLILAVSSASLEAAFREAEAGDRSADGEGDEGP</sequence>
<dbReference type="EMBL" id="PDJQ01000001">
    <property type="protein sequence ID" value="PFG75422.1"/>
    <property type="molecule type" value="Genomic_DNA"/>
</dbReference>